<dbReference type="OrthoDB" id="262529at2759"/>
<dbReference type="AlphaFoldDB" id="A0A088RKL6"/>
<protein>
    <recommendedName>
        <fullName evidence="7">DNA repair metallo-beta-lactamase domain-containing protein</fullName>
    </recommendedName>
</protein>
<dbReference type="KEGG" id="lpan:LPMP_131350"/>
<feature type="compositionally biased region" description="Basic and acidic residues" evidence="4">
    <location>
        <begin position="768"/>
        <end position="782"/>
    </location>
</feature>
<gene>
    <name evidence="5" type="ORF">LPMP_131350</name>
</gene>
<dbReference type="Proteomes" id="UP000063063">
    <property type="component" value="Chromosome 13"/>
</dbReference>
<dbReference type="InterPro" id="IPR036866">
    <property type="entry name" value="RibonucZ/Hydroxyglut_hydro"/>
</dbReference>
<dbReference type="PANTHER" id="PTHR23240:SF8">
    <property type="entry name" value="PROTEIN ARTEMIS"/>
    <property type="match status" value="1"/>
</dbReference>
<dbReference type="VEuPathDB" id="TriTrypDB:LPAL13_130018200"/>
<reference evidence="5 6" key="1">
    <citation type="journal article" date="2015" name="Sci. Rep.">
        <title>The genome of Leishmania panamensis: insights into genomics of the L. (Viannia) subgenus.</title>
        <authorList>
            <person name="Llanes A."/>
            <person name="Restrepo C.M."/>
            <person name="Vecchio G.D."/>
            <person name="Anguizola F.J."/>
            <person name="Lleonart R."/>
        </authorList>
    </citation>
    <scope>NUCLEOTIDE SEQUENCE [LARGE SCALE GENOMIC DNA]</scope>
    <source>
        <strain evidence="5 6">MHOM/PA/94/PSC-1</strain>
    </source>
</reference>
<dbReference type="GO" id="GO:0006303">
    <property type="term" value="P:double-strand break repair via nonhomologous end joining"/>
    <property type="evidence" value="ECO:0007669"/>
    <property type="project" value="TreeGrafter"/>
</dbReference>
<evidence type="ECO:0008006" key="7">
    <source>
        <dbReference type="Google" id="ProtNLM"/>
    </source>
</evidence>
<dbReference type="Gene3D" id="3.60.15.10">
    <property type="entry name" value="Ribonuclease Z/Hydroxyacylglutathione hydrolase-like"/>
    <property type="match status" value="1"/>
</dbReference>
<dbReference type="GeneID" id="22573245"/>
<keyword evidence="1" id="KW-0540">Nuclease</keyword>
<dbReference type="GO" id="GO:0036297">
    <property type="term" value="P:interstrand cross-link repair"/>
    <property type="evidence" value="ECO:0007669"/>
    <property type="project" value="TreeGrafter"/>
</dbReference>
<evidence type="ECO:0000313" key="5">
    <source>
        <dbReference type="EMBL" id="AIN96562.1"/>
    </source>
</evidence>
<evidence type="ECO:0000256" key="3">
    <source>
        <dbReference type="ARBA" id="ARBA00022839"/>
    </source>
</evidence>
<evidence type="ECO:0000313" key="6">
    <source>
        <dbReference type="Proteomes" id="UP000063063"/>
    </source>
</evidence>
<organism evidence="5 6">
    <name type="scientific">Leishmania panamensis</name>
    <dbReference type="NCBI Taxonomy" id="5679"/>
    <lineage>
        <taxon>Eukaryota</taxon>
        <taxon>Discoba</taxon>
        <taxon>Euglenozoa</taxon>
        <taxon>Kinetoplastea</taxon>
        <taxon>Metakinetoplastina</taxon>
        <taxon>Trypanosomatida</taxon>
        <taxon>Trypanosomatidae</taxon>
        <taxon>Leishmaniinae</taxon>
        <taxon>Leishmania</taxon>
        <taxon>Leishmania guyanensis species complex</taxon>
    </lineage>
</organism>
<keyword evidence="3" id="KW-0269">Exonuclease</keyword>
<dbReference type="eggNOG" id="KOG1361">
    <property type="taxonomic scope" value="Eukaryota"/>
</dbReference>
<accession>A0A088RKL6</accession>
<evidence type="ECO:0000256" key="1">
    <source>
        <dbReference type="ARBA" id="ARBA00022722"/>
    </source>
</evidence>
<keyword evidence="6" id="KW-1185">Reference proteome</keyword>
<name>A0A088RKL6_LEIPA</name>
<dbReference type="GO" id="GO:0003684">
    <property type="term" value="F:damaged DNA binding"/>
    <property type="evidence" value="ECO:0007669"/>
    <property type="project" value="TreeGrafter"/>
</dbReference>
<evidence type="ECO:0000256" key="4">
    <source>
        <dbReference type="SAM" id="MobiDB-lite"/>
    </source>
</evidence>
<sequence length="809" mass="86778">MNAHLQRSARSLSLCLPPVASRAYSADVGPAMRVPSLPIVIDEFPALNGNRRSSSSTGVGSAAGDPELFFLSHFHTDHMKGLSSNWTAGAIITGILTRELLLSKFEGLRGRVLGLPFWCRTPVLSAAGTVHSTSDSSATTAVSVVYVTLLPAFHIPGSAMFFLETPSGVTYLHTGDFKYTEAVAQASPLRTFFQSHRVDHLYLDDTWLHLGHAELTSWPAHTDGTPIGSRGAGVVDSGIRVLSKLLDADQVEEAIEAIGRRMDHQRQLHAQWVLQQSHTDHNDTAEALRTSSSSSASAELSNARLPFVVRVYLHNQFGKEMLVQQLATRLRTRALIDDVRYARLLTVVETLEEERDDLRAFEGESPARLDGTAPPLSVEELAWRASGGEAAHYPYNLNCFVSFSQAQHQQVPLTSLSDGGGAMLPQQLQLSANRSVERTYEPPLIEVVSSRASIEPATLQAASAARGGTPYYGVIISGWARLQSQTHGSAASGQVWHVPTTLHSTPQEIINFVALLRPLSATPLHYRHSRGDVVMQRLGPYLRIPFVNHHSTGCDTAAPTTTGSGAIALKGGAVRWMPYLPTHVLLLQVGSRDSQGGLGTSALFEMPAARDAAARCGDGLDSLEEKPRRGFRIGPAGLPPPSSRAMEGAPWWGGGVPVDCDALATVITTSYFFAPTCLSAMPFSGKGEAYVCGKAKNPAGTSVSSSASADGLRMPSLLPSWRLRRLTQSYLNMQPPGGKRERVDGETDGPSSITHRAERHTATAMKTEPAEKNPKTGGDSDKGCPAASLTSSATSRLLSLSDIAESLLA</sequence>
<dbReference type="EMBL" id="CP009382">
    <property type="protein sequence ID" value="AIN96562.1"/>
    <property type="molecule type" value="Genomic_DNA"/>
</dbReference>
<dbReference type="SUPFAM" id="SSF56281">
    <property type="entry name" value="Metallo-hydrolase/oxidoreductase"/>
    <property type="match status" value="1"/>
</dbReference>
<keyword evidence="2" id="KW-0378">Hydrolase</keyword>
<dbReference type="VEuPathDB" id="TriTrypDB:LPMP_131350"/>
<evidence type="ECO:0000256" key="2">
    <source>
        <dbReference type="ARBA" id="ARBA00022801"/>
    </source>
</evidence>
<dbReference type="GO" id="GO:0035312">
    <property type="term" value="F:5'-3' DNA exonuclease activity"/>
    <property type="evidence" value="ECO:0007669"/>
    <property type="project" value="TreeGrafter"/>
</dbReference>
<proteinExistence type="predicted"/>
<dbReference type="RefSeq" id="XP_010697215.1">
    <property type="nucleotide sequence ID" value="XM_010698913.1"/>
</dbReference>
<dbReference type="PANTHER" id="PTHR23240">
    <property type="entry name" value="DNA CROSS-LINK REPAIR PROTEIN PSO2/SNM1-RELATED"/>
    <property type="match status" value="1"/>
</dbReference>
<feature type="region of interest" description="Disordered" evidence="4">
    <location>
        <begin position="731"/>
        <end position="792"/>
    </location>
</feature>